<name>A0A225X406_9STRA</name>
<evidence type="ECO:0000313" key="2">
    <source>
        <dbReference type="Proteomes" id="UP000198211"/>
    </source>
</evidence>
<accession>A0A225X406</accession>
<dbReference type="EMBL" id="NBNE01000014">
    <property type="protein sequence ID" value="OWZ24412.1"/>
    <property type="molecule type" value="Genomic_DNA"/>
</dbReference>
<gene>
    <name evidence="1" type="ORF">PHMEG_000540</name>
</gene>
<dbReference type="AlphaFoldDB" id="A0A225X406"/>
<keyword evidence="2" id="KW-1185">Reference proteome</keyword>
<reference evidence="2" key="1">
    <citation type="submission" date="2017-03" db="EMBL/GenBank/DDBJ databases">
        <title>Phytopthora megakarya and P. palmivora, two closely related causual agents of cacao black pod achieved similar genome size and gene model numbers by different mechanisms.</title>
        <authorList>
            <person name="Ali S."/>
            <person name="Shao J."/>
            <person name="Larry D.J."/>
            <person name="Kronmiller B."/>
            <person name="Shen D."/>
            <person name="Strem M.D."/>
            <person name="Melnick R.L."/>
            <person name="Guiltinan M.J."/>
            <person name="Tyler B.M."/>
            <person name="Meinhardt L.W."/>
            <person name="Bailey B.A."/>
        </authorList>
    </citation>
    <scope>NUCLEOTIDE SEQUENCE [LARGE SCALE GENOMIC DNA]</scope>
    <source>
        <strain evidence="2">zdho120</strain>
    </source>
</reference>
<dbReference type="Proteomes" id="UP000198211">
    <property type="component" value="Unassembled WGS sequence"/>
</dbReference>
<dbReference type="STRING" id="4795.A0A225X406"/>
<evidence type="ECO:0000313" key="1">
    <source>
        <dbReference type="EMBL" id="OWZ24412.1"/>
    </source>
</evidence>
<protein>
    <submittedName>
        <fullName evidence="1">Uncharacterized protein</fullName>
    </submittedName>
</protein>
<comment type="caution">
    <text evidence="1">The sequence shown here is derived from an EMBL/GenBank/DDBJ whole genome shotgun (WGS) entry which is preliminary data.</text>
</comment>
<organism evidence="1 2">
    <name type="scientific">Phytophthora megakarya</name>
    <dbReference type="NCBI Taxonomy" id="4795"/>
    <lineage>
        <taxon>Eukaryota</taxon>
        <taxon>Sar</taxon>
        <taxon>Stramenopiles</taxon>
        <taxon>Oomycota</taxon>
        <taxon>Peronosporomycetes</taxon>
        <taxon>Peronosporales</taxon>
        <taxon>Peronosporaceae</taxon>
        <taxon>Phytophthora</taxon>
    </lineage>
</organism>
<sequence length="219" mass="25037">MLSLFGAKDGFNKAACGKRCYNAVVKPAKQRSAPLQTGKKRVLWHNDDPSDDVSSLSVLIDWITSGDNYDRYRGGYGQIGETNTGLASQRLRLISVKAKKTREDALSSHPALLQLKKAQFDQNYDIYLADLSVRKLEFSLCEKEFVSREKRMESEERLAAARVGDVNPQAKKLQEEAEHWRQQRKIRLLRERENVLEEGVSQEEIDLLLRLLSQLEQVC</sequence>
<proteinExistence type="predicted"/>
<dbReference type="OrthoDB" id="127263at2759"/>